<feature type="compositionally biased region" description="Polar residues" evidence="1">
    <location>
        <begin position="1"/>
        <end position="11"/>
    </location>
</feature>
<gene>
    <name evidence="2" type="ORF">M440DRAFT_1396248</name>
</gene>
<dbReference type="Proteomes" id="UP000240760">
    <property type="component" value="Unassembled WGS sequence"/>
</dbReference>
<evidence type="ECO:0000313" key="3">
    <source>
        <dbReference type="Proteomes" id="UP000240760"/>
    </source>
</evidence>
<sequence length="57" mass="6276">MPPASPFTNSPFDLVINPGQRAPSWPQVRPGQANQRYTPTYAAQCSTSESDARLVDR</sequence>
<feature type="region of interest" description="Disordered" evidence="1">
    <location>
        <begin position="1"/>
        <end position="33"/>
    </location>
</feature>
<name>A0A2T4CHQ5_TRILO</name>
<accession>A0A2T4CHQ5</accession>
<organism evidence="2 3">
    <name type="scientific">Trichoderma longibrachiatum ATCC 18648</name>
    <dbReference type="NCBI Taxonomy" id="983965"/>
    <lineage>
        <taxon>Eukaryota</taxon>
        <taxon>Fungi</taxon>
        <taxon>Dikarya</taxon>
        <taxon>Ascomycota</taxon>
        <taxon>Pezizomycotina</taxon>
        <taxon>Sordariomycetes</taxon>
        <taxon>Hypocreomycetidae</taxon>
        <taxon>Hypocreales</taxon>
        <taxon>Hypocreaceae</taxon>
        <taxon>Trichoderma</taxon>
    </lineage>
</organism>
<evidence type="ECO:0000313" key="2">
    <source>
        <dbReference type="EMBL" id="PTB81086.1"/>
    </source>
</evidence>
<reference evidence="2 3" key="1">
    <citation type="submission" date="2016-07" db="EMBL/GenBank/DDBJ databases">
        <title>Multiple horizontal gene transfer events from other fungi enriched the ability of initially mycotrophic Trichoderma (Ascomycota) to feed on dead plant biomass.</title>
        <authorList>
            <consortium name="DOE Joint Genome Institute"/>
            <person name="Aerts A."/>
            <person name="Atanasova L."/>
            <person name="Chenthamara K."/>
            <person name="Zhang J."/>
            <person name="Grujic M."/>
            <person name="Henrissat B."/>
            <person name="Kuo A."/>
            <person name="Salamov A."/>
            <person name="Lipzen A."/>
            <person name="Labutti K."/>
            <person name="Barry K."/>
            <person name="Miao Y."/>
            <person name="Rahimi M.J."/>
            <person name="Shen Q."/>
            <person name="Grigoriev I.V."/>
            <person name="Kubicek C.P."/>
            <person name="Druzhinina I.S."/>
        </authorList>
    </citation>
    <scope>NUCLEOTIDE SEQUENCE [LARGE SCALE GENOMIC DNA]</scope>
    <source>
        <strain evidence="2 3">ATCC 18648</strain>
    </source>
</reference>
<dbReference type="EMBL" id="KZ679126">
    <property type="protein sequence ID" value="PTB81086.1"/>
    <property type="molecule type" value="Genomic_DNA"/>
</dbReference>
<keyword evidence="3" id="KW-1185">Reference proteome</keyword>
<proteinExistence type="predicted"/>
<protein>
    <submittedName>
        <fullName evidence="2">Uncharacterized protein</fullName>
    </submittedName>
</protein>
<evidence type="ECO:0000256" key="1">
    <source>
        <dbReference type="SAM" id="MobiDB-lite"/>
    </source>
</evidence>
<dbReference type="AlphaFoldDB" id="A0A2T4CHQ5"/>
<dbReference type="OrthoDB" id="4900268at2759"/>